<dbReference type="EMBL" id="BAABJP010000068">
    <property type="protein sequence ID" value="GAA5176505.1"/>
    <property type="molecule type" value="Genomic_DNA"/>
</dbReference>
<dbReference type="Gene3D" id="3.20.20.140">
    <property type="entry name" value="Metal-dependent hydrolases"/>
    <property type="match status" value="1"/>
</dbReference>
<accession>A0ABP9RF56</accession>
<sequence>MNLAKIALEEAYKHPDDVRDYLANGEQLRQLAAASGPEAAEWYRDATLRLADFDERRLAAMDEHGIDHAVLSLAAPGVQAIVDTGRAVTEARRQNDFLAEQIARHPTRFSGFAALPMQDPEPAAAELGRAVGELGFKGALINGYTNVDDAEHGRYLDEPVYEQFWAAAVELGVPVYLHPRPSLPATHAPYAGHPQLRGTAWGFGTEAATHVLRLIFSGLFDRHPGLRLIVGHLGEGLPAQLWRTQYNFNLNPIGKHIEKTLPEYFADNILVTTSGNFSDQALINAILTVGADNIMFSVDYPFADTATAAKWIETTPISEKDRRKIANGNAGQLLGIKLS</sequence>
<organism evidence="3 4">
    <name type="scientific">Pseudonocardia eucalypti</name>
    <dbReference type="NCBI Taxonomy" id="648755"/>
    <lineage>
        <taxon>Bacteria</taxon>
        <taxon>Bacillati</taxon>
        <taxon>Actinomycetota</taxon>
        <taxon>Actinomycetes</taxon>
        <taxon>Pseudonocardiales</taxon>
        <taxon>Pseudonocardiaceae</taxon>
        <taxon>Pseudonocardia</taxon>
    </lineage>
</organism>
<keyword evidence="4" id="KW-1185">Reference proteome</keyword>
<feature type="domain" description="Amidohydrolase-related" evidence="2">
    <location>
        <begin position="53"/>
        <end position="336"/>
    </location>
</feature>
<dbReference type="Proteomes" id="UP001428817">
    <property type="component" value="Unassembled WGS sequence"/>
</dbReference>
<protein>
    <submittedName>
        <fullName evidence="3">Amidohydrolase family protein</fullName>
    </submittedName>
</protein>
<evidence type="ECO:0000259" key="2">
    <source>
        <dbReference type="Pfam" id="PF04909"/>
    </source>
</evidence>
<dbReference type="RefSeq" id="WP_185065807.1">
    <property type="nucleotide sequence ID" value="NZ_BAABJP010000068.1"/>
</dbReference>
<dbReference type="PANTHER" id="PTHR21240">
    <property type="entry name" value="2-AMINO-3-CARBOXYLMUCONATE-6-SEMIALDEHYDE DECARBOXYLASE"/>
    <property type="match status" value="1"/>
</dbReference>
<dbReference type="InterPro" id="IPR032466">
    <property type="entry name" value="Metal_Hydrolase"/>
</dbReference>
<keyword evidence="1" id="KW-0456">Lyase</keyword>
<comment type="caution">
    <text evidence="3">The sequence shown here is derived from an EMBL/GenBank/DDBJ whole genome shotgun (WGS) entry which is preliminary data.</text>
</comment>
<dbReference type="InterPro" id="IPR032465">
    <property type="entry name" value="ACMSD"/>
</dbReference>
<evidence type="ECO:0000313" key="4">
    <source>
        <dbReference type="Proteomes" id="UP001428817"/>
    </source>
</evidence>
<dbReference type="Pfam" id="PF04909">
    <property type="entry name" value="Amidohydro_2"/>
    <property type="match status" value="1"/>
</dbReference>
<gene>
    <name evidence="3" type="ORF">GCM10023321_85080</name>
</gene>
<dbReference type="PANTHER" id="PTHR21240:SF30">
    <property type="entry name" value="AMIDOHYDROLASE-RELATED DOMAIN-CONTAINING PROTEIN-RELATED"/>
    <property type="match status" value="1"/>
</dbReference>
<evidence type="ECO:0000256" key="1">
    <source>
        <dbReference type="ARBA" id="ARBA00023239"/>
    </source>
</evidence>
<evidence type="ECO:0000313" key="3">
    <source>
        <dbReference type="EMBL" id="GAA5176505.1"/>
    </source>
</evidence>
<proteinExistence type="predicted"/>
<name>A0ABP9RF56_9PSEU</name>
<reference evidence="4" key="1">
    <citation type="journal article" date="2019" name="Int. J. Syst. Evol. Microbiol.">
        <title>The Global Catalogue of Microorganisms (GCM) 10K type strain sequencing project: providing services to taxonomists for standard genome sequencing and annotation.</title>
        <authorList>
            <consortium name="The Broad Institute Genomics Platform"/>
            <consortium name="The Broad Institute Genome Sequencing Center for Infectious Disease"/>
            <person name="Wu L."/>
            <person name="Ma J."/>
        </authorList>
    </citation>
    <scope>NUCLEOTIDE SEQUENCE [LARGE SCALE GENOMIC DNA]</scope>
    <source>
        <strain evidence="4">JCM 18303</strain>
    </source>
</reference>
<dbReference type="InterPro" id="IPR006680">
    <property type="entry name" value="Amidohydro-rel"/>
</dbReference>
<dbReference type="SUPFAM" id="SSF51556">
    <property type="entry name" value="Metallo-dependent hydrolases"/>
    <property type="match status" value="1"/>
</dbReference>